<evidence type="ECO:0000256" key="2">
    <source>
        <dbReference type="ARBA" id="ARBA00022695"/>
    </source>
</evidence>
<evidence type="ECO:0000256" key="4">
    <source>
        <dbReference type="ARBA" id="ARBA00022759"/>
    </source>
</evidence>
<evidence type="ECO:0000256" key="6">
    <source>
        <dbReference type="ARBA" id="ARBA00022918"/>
    </source>
</evidence>
<dbReference type="Pfam" id="PF00078">
    <property type="entry name" value="RVT_1"/>
    <property type="match status" value="1"/>
</dbReference>
<sequence>MLSGAKYFSTLDLEAGFHRIRMAKEDRWKTAFRSVLGLFEYKVMPFGLKGAPATFQANINAYLQPLLGHGVIAYLDDVLIYSADLPTHVVLLRKVLSIFLTNQFYPIFRKCQFTREELTYLGYTISAEGIKPATDKIEATRVWPEVLENETQVRQFLGTVNYCPMFMGSDYANISRPLVTFTRKDTPFHWTDAHTQAVRQLKRRVIDYTTLQVPDTSNPFELYTDASGYAIGGVLEQAGQPIGFLSQAMTPVQQKYSIYDQELLALVTALDKWSHLLCVAKVTAFTDHQALTHLRQLQTSKPLRGRTARWLDFLAEFLESPVPRLSPPPLSGSFAPLLLAPAHRAPAHDTRRTQVNYRQLAGIRRRTPRTRPQSPPSLSQANESSPDDSEPPAVPPVRPAVSATLDWPAAYAKCPVFRVPLSSAFAYTAYGVYVFRSFQSSLHTFSITIMIT</sequence>
<dbReference type="InterPro" id="IPR050951">
    <property type="entry name" value="Retrovirus_Pol_polyprotein"/>
</dbReference>
<protein>
    <submittedName>
        <fullName evidence="9">OSJNBa0042D13.18 protein, related</fullName>
    </submittedName>
</protein>
<dbReference type="PANTHER" id="PTHR37984">
    <property type="entry name" value="PROTEIN CBG26694"/>
    <property type="match status" value="1"/>
</dbReference>
<dbReference type="Gene3D" id="3.30.70.270">
    <property type="match status" value="2"/>
</dbReference>
<keyword evidence="1" id="KW-0808">Transferase</keyword>
<evidence type="ECO:0000313" key="10">
    <source>
        <dbReference type="Proteomes" id="UP000018201"/>
    </source>
</evidence>
<dbReference type="Proteomes" id="UP000018201">
    <property type="component" value="Unassembled WGS sequence"/>
</dbReference>
<evidence type="ECO:0000256" key="7">
    <source>
        <dbReference type="SAM" id="MobiDB-lite"/>
    </source>
</evidence>
<dbReference type="PROSITE" id="PS50878">
    <property type="entry name" value="RT_POL"/>
    <property type="match status" value="1"/>
</dbReference>
<evidence type="ECO:0000256" key="5">
    <source>
        <dbReference type="ARBA" id="ARBA00022801"/>
    </source>
</evidence>
<feature type="domain" description="Reverse transcriptase" evidence="8">
    <location>
        <begin position="1"/>
        <end position="125"/>
    </location>
</feature>
<dbReference type="SUPFAM" id="SSF56672">
    <property type="entry name" value="DNA/RNA polymerases"/>
    <property type="match status" value="1"/>
</dbReference>
<keyword evidence="2" id="KW-0548">Nucleotidyltransferase</keyword>
<dbReference type="GO" id="GO:0016787">
    <property type="term" value="F:hydrolase activity"/>
    <property type="evidence" value="ECO:0007669"/>
    <property type="project" value="UniProtKB-KW"/>
</dbReference>
<keyword evidence="4" id="KW-0255">Endonuclease</keyword>
<dbReference type="InterPro" id="IPR043128">
    <property type="entry name" value="Rev_trsase/Diguanyl_cyclase"/>
</dbReference>
<dbReference type="AlphaFoldDB" id="U6H5L6"/>
<dbReference type="InterPro" id="IPR000477">
    <property type="entry name" value="RT_dom"/>
</dbReference>
<dbReference type="GO" id="GO:0003964">
    <property type="term" value="F:RNA-directed DNA polymerase activity"/>
    <property type="evidence" value="ECO:0007669"/>
    <property type="project" value="UniProtKB-KW"/>
</dbReference>
<dbReference type="GO" id="GO:0004519">
    <property type="term" value="F:endonuclease activity"/>
    <property type="evidence" value="ECO:0007669"/>
    <property type="project" value="UniProtKB-KW"/>
</dbReference>
<name>U6H5L6_9EIME</name>
<dbReference type="VEuPathDB" id="ToxoDB:EPH_0075350"/>
<dbReference type="PANTHER" id="PTHR37984:SF5">
    <property type="entry name" value="PROTEIN NYNRIN-LIKE"/>
    <property type="match status" value="1"/>
</dbReference>
<dbReference type="OrthoDB" id="2013610at2759"/>
<proteinExistence type="predicted"/>
<dbReference type="InterPro" id="IPR041373">
    <property type="entry name" value="RT_RNaseH"/>
</dbReference>
<accession>U6H5L6</accession>
<dbReference type="CDD" id="cd01647">
    <property type="entry name" value="RT_LTR"/>
    <property type="match status" value="1"/>
</dbReference>
<evidence type="ECO:0000313" key="9">
    <source>
        <dbReference type="EMBL" id="CDI87167.1"/>
    </source>
</evidence>
<keyword evidence="5" id="KW-0378">Hydrolase</keyword>
<keyword evidence="3" id="KW-0540">Nuclease</keyword>
<keyword evidence="10" id="KW-1185">Reference proteome</keyword>
<dbReference type="EMBL" id="HG696857">
    <property type="protein sequence ID" value="CDI87167.1"/>
    <property type="molecule type" value="Genomic_DNA"/>
</dbReference>
<dbReference type="InterPro" id="IPR043502">
    <property type="entry name" value="DNA/RNA_pol_sf"/>
</dbReference>
<dbReference type="Pfam" id="PF17917">
    <property type="entry name" value="RT_RNaseH"/>
    <property type="match status" value="1"/>
</dbReference>
<evidence type="ECO:0000256" key="1">
    <source>
        <dbReference type="ARBA" id="ARBA00022679"/>
    </source>
</evidence>
<reference evidence="9" key="1">
    <citation type="submission" date="2013-10" db="EMBL/GenBank/DDBJ databases">
        <title>Genomic analysis of the causative agents of coccidiosis in chickens.</title>
        <authorList>
            <person name="Reid A.J."/>
            <person name="Blake D."/>
            <person name="Billington K."/>
            <person name="Browne H."/>
            <person name="Dunn M."/>
            <person name="Hung S."/>
            <person name="Kawahara F."/>
            <person name="Miranda-Saavedra D."/>
            <person name="Mourier T."/>
            <person name="Nagra H."/>
            <person name="Otto T.D."/>
            <person name="Rawlings N."/>
            <person name="Sanchez A."/>
            <person name="Sanders M."/>
            <person name="Subramaniam C."/>
            <person name="Tay Y."/>
            <person name="Dear P."/>
            <person name="Doerig C."/>
            <person name="Gruber A."/>
            <person name="Parkinson J."/>
            <person name="Shirley M."/>
            <person name="Wan K.L."/>
            <person name="Berriman M."/>
            <person name="Tomley F."/>
            <person name="Pain A."/>
        </authorList>
    </citation>
    <scope>NUCLEOTIDE SEQUENCE [LARGE SCALE GENOMIC DNA]</scope>
    <source>
        <strain evidence="9">Houghton</strain>
    </source>
</reference>
<gene>
    <name evidence="9" type="ORF">EPH_0075350</name>
</gene>
<evidence type="ECO:0000256" key="3">
    <source>
        <dbReference type="ARBA" id="ARBA00022722"/>
    </source>
</evidence>
<dbReference type="CDD" id="cd09274">
    <property type="entry name" value="RNase_HI_RT_Ty3"/>
    <property type="match status" value="1"/>
</dbReference>
<evidence type="ECO:0000259" key="8">
    <source>
        <dbReference type="PROSITE" id="PS50878"/>
    </source>
</evidence>
<keyword evidence="6" id="KW-0695">RNA-directed DNA polymerase</keyword>
<organism evidence="9 10">
    <name type="scientific">Eimeria praecox</name>
    <dbReference type="NCBI Taxonomy" id="51316"/>
    <lineage>
        <taxon>Eukaryota</taxon>
        <taxon>Sar</taxon>
        <taxon>Alveolata</taxon>
        <taxon>Apicomplexa</taxon>
        <taxon>Conoidasida</taxon>
        <taxon>Coccidia</taxon>
        <taxon>Eucoccidiorida</taxon>
        <taxon>Eimeriorina</taxon>
        <taxon>Eimeriidae</taxon>
        <taxon>Eimeria</taxon>
    </lineage>
</organism>
<reference evidence="9" key="2">
    <citation type="submission" date="2013-10" db="EMBL/GenBank/DDBJ databases">
        <authorList>
            <person name="Aslett M."/>
        </authorList>
    </citation>
    <scope>NUCLEOTIDE SEQUENCE [LARGE SCALE GENOMIC DNA]</scope>
    <source>
        <strain evidence="9">Houghton</strain>
    </source>
</reference>
<dbReference type="Gene3D" id="3.10.10.10">
    <property type="entry name" value="HIV Type 1 Reverse Transcriptase, subunit A, domain 1"/>
    <property type="match status" value="1"/>
</dbReference>
<feature type="region of interest" description="Disordered" evidence="7">
    <location>
        <begin position="345"/>
        <end position="397"/>
    </location>
</feature>